<evidence type="ECO:0000256" key="3">
    <source>
        <dbReference type="SAM" id="MobiDB-lite"/>
    </source>
</evidence>
<dbReference type="PANTHER" id="PTHR15503">
    <property type="entry name" value="LDOC1 RELATED"/>
    <property type="match status" value="1"/>
</dbReference>
<dbReference type="Proteomes" id="UP001175227">
    <property type="component" value="Unassembled WGS sequence"/>
</dbReference>
<dbReference type="PANTHER" id="PTHR15503:SF22">
    <property type="entry name" value="TRANSPOSON TY3-I GAG POLYPROTEIN"/>
    <property type="match status" value="1"/>
</dbReference>
<feature type="region of interest" description="Disordered" evidence="3">
    <location>
        <begin position="405"/>
        <end position="493"/>
    </location>
</feature>
<keyword evidence="2" id="KW-0863">Zinc-finger</keyword>
<feature type="domain" description="CCHC-type" evidence="4">
    <location>
        <begin position="745"/>
        <end position="760"/>
    </location>
</feature>
<dbReference type="GO" id="GO:0008270">
    <property type="term" value="F:zinc ion binding"/>
    <property type="evidence" value="ECO:0007669"/>
    <property type="project" value="UniProtKB-KW"/>
</dbReference>
<dbReference type="SUPFAM" id="SSF57756">
    <property type="entry name" value="Retrovirus zinc finger-like domains"/>
    <property type="match status" value="1"/>
</dbReference>
<name>A0AA39KD81_9AGAR</name>
<keyword evidence="2" id="KW-0862">Zinc</keyword>
<reference evidence="5" key="1">
    <citation type="submission" date="2023-06" db="EMBL/GenBank/DDBJ databases">
        <authorList>
            <consortium name="Lawrence Berkeley National Laboratory"/>
            <person name="Ahrendt S."/>
            <person name="Sahu N."/>
            <person name="Indic B."/>
            <person name="Wong-Bajracharya J."/>
            <person name="Merenyi Z."/>
            <person name="Ke H.-M."/>
            <person name="Monk M."/>
            <person name="Kocsube S."/>
            <person name="Drula E."/>
            <person name="Lipzen A."/>
            <person name="Balint B."/>
            <person name="Henrissat B."/>
            <person name="Andreopoulos B."/>
            <person name="Martin F.M."/>
            <person name="Harder C.B."/>
            <person name="Rigling D."/>
            <person name="Ford K.L."/>
            <person name="Foster G.D."/>
            <person name="Pangilinan J."/>
            <person name="Papanicolaou A."/>
            <person name="Barry K."/>
            <person name="LaButti K."/>
            <person name="Viragh M."/>
            <person name="Koriabine M."/>
            <person name="Yan M."/>
            <person name="Riley R."/>
            <person name="Champramary S."/>
            <person name="Plett K.L."/>
            <person name="Tsai I.J."/>
            <person name="Slot J."/>
            <person name="Sipos G."/>
            <person name="Plett J."/>
            <person name="Nagy L.G."/>
            <person name="Grigoriev I.V."/>
        </authorList>
    </citation>
    <scope>NUCLEOTIDE SEQUENCE</scope>
    <source>
        <strain evidence="5">ICMP 16352</strain>
    </source>
</reference>
<proteinExistence type="predicted"/>
<dbReference type="InterPro" id="IPR032567">
    <property type="entry name" value="RTL1-rel"/>
</dbReference>
<feature type="compositionally biased region" description="Polar residues" evidence="3">
    <location>
        <begin position="34"/>
        <end position="44"/>
    </location>
</feature>
<feature type="compositionally biased region" description="Basic residues" evidence="3">
    <location>
        <begin position="690"/>
        <end position="700"/>
    </location>
</feature>
<dbReference type="GO" id="GO:0003676">
    <property type="term" value="F:nucleic acid binding"/>
    <property type="evidence" value="ECO:0007669"/>
    <property type="project" value="InterPro"/>
</dbReference>
<organism evidence="5 6">
    <name type="scientific">Armillaria novae-zelandiae</name>
    <dbReference type="NCBI Taxonomy" id="153914"/>
    <lineage>
        <taxon>Eukaryota</taxon>
        <taxon>Fungi</taxon>
        <taxon>Dikarya</taxon>
        <taxon>Basidiomycota</taxon>
        <taxon>Agaricomycotina</taxon>
        <taxon>Agaricomycetes</taxon>
        <taxon>Agaricomycetidae</taxon>
        <taxon>Agaricales</taxon>
        <taxon>Marasmiineae</taxon>
        <taxon>Physalacriaceae</taxon>
        <taxon>Armillaria</taxon>
    </lineage>
</organism>
<evidence type="ECO:0000256" key="1">
    <source>
        <dbReference type="ARBA" id="ARBA00022664"/>
    </source>
</evidence>
<feature type="region of interest" description="Disordered" evidence="3">
    <location>
        <begin position="658"/>
        <end position="735"/>
    </location>
</feature>
<protein>
    <recommendedName>
        <fullName evidence="4">CCHC-type domain-containing protein</fullName>
    </recommendedName>
</protein>
<keyword evidence="2" id="KW-0479">Metal-binding</keyword>
<feature type="region of interest" description="Disordered" evidence="3">
    <location>
        <begin position="1030"/>
        <end position="1054"/>
    </location>
</feature>
<dbReference type="Gene3D" id="4.10.60.10">
    <property type="entry name" value="Zinc finger, CCHC-type"/>
    <property type="match status" value="1"/>
</dbReference>
<evidence type="ECO:0000313" key="5">
    <source>
        <dbReference type="EMBL" id="KAK0459036.1"/>
    </source>
</evidence>
<evidence type="ECO:0000256" key="2">
    <source>
        <dbReference type="PROSITE-ProRule" id="PRU00047"/>
    </source>
</evidence>
<feature type="compositionally biased region" description="Low complexity" evidence="3">
    <location>
        <begin position="987"/>
        <end position="1006"/>
    </location>
</feature>
<dbReference type="InterPro" id="IPR021109">
    <property type="entry name" value="Peptidase_aspartic_dom_sf"/>
</dbReference>
<dbReference type="Pfam" id="PF00098">
    <property type="entry name" value="zf-CCHC"/>
    <property type="match status" value="1"/>
</dbReference>
<accession>A0AA39KD81</accession>
<feature type="compositionally biased region" description="Polar residues" evidence="3">
    <location>
        <begin position="766"/>
        <end position="777"/>
    </location>
</feature>
<dbReference type="SMART" id="SM00343">
    <property type="entry name" value="ZnF_C2HC"/>
    <property type="match status" value="1"/>
</dbReference>
<feature type="region of interest" description="Disordered" evidence="3">
    <location>
        <begin position="961"/>
        <end position="1015"/>
    </location>
</feature>
<dbReference type="PROSITE" id="PS50158">
    <property type="entry name" value="ZF_CCHC"/>
    <property type="match status" value="1"/>
</dbReference>
<comment type="caution">
    <text evidence="5">The sequence shown here is derived from an EMBL/GenBank/DDBJ whole genome shotgun (WGS) entry which is preliminary data.</text>
</comment>
<feature type="region of interest" description="Disordered" evidence="3">
    <location>
        <begin position="751"/>
        <end position="777"/>
    </location>
</feature>
<dbReference type="InterPro" id="IPR001878">
    <property type="entry name" value="Znf_CCHC"/>
</dbReference>
<feature type="compositionally biased region" description="Polar residues" evidence="3">
    <location>
        <begin position="704"/>
        <end position="719"/>
    </location>
</feature>
<keyword evidence="1" id="KW-0507">mRNA processing</keyword>
<dbReference type="CDD" id="cd00303">
    <property type="entry name" value="retropepsin_like"/>
    <property type="match status" value="1"/>
</dbReference>
<evidence type="ECO:0000259" key="4">
    <source>
        <dbReference type="PROSITE" id="PS50158"/>
    </source>
</evidence>
<dbReference type="SUPFAM" id="SSF50630">
    <property type="entry name" value="Acid proteases"/>
    <property type="match status" value="1"/>
</dbReference>
<evidence type="ECO:0000313" key="6">
    <source>
        <dbReference type="Proteomes" id="UP001175227"/>
    </source>
</evidence>
<feature type="region of interest" description="Disordered" evidence="3">
    <location>
        <begin position="228"/>
        <end position="266"/>
    </location>
</feature>
<dbReference type="InterPro" id="IPR036875">
    <property type="entry name" value="Znf_CCHC_sf"/>
</dbReference>
<dbReference type="EMBL" id="JAUEPR010000269">
    <property type="protein sequence ID" value="KAK0459036.1"/>
    <property type="molecule type" value="Genomic_DNA"/>
</dbReference>
<keyword evidence="6" id="KW-1185">Reference proteome</keyword>
<feature type="region of interest" description="Disordered" evidence="3">
    <location>
        <begin position="79"/>
        <end position="126"/>
    </location>
</feature>
<dbReference type="Pfam" id="PF08284">
    <property type="entry name" value="RVP_2"/>
    <property type="match status" value="1"/>
</dbReference>
<dbReference type="Gene3D" id="2.40.70.10">
    <property type="entry name" value="Acid Proteases"/>
    <property type="match status" value="1"/>
</dbReference>
<sequence>MAAHYNLRGGRGVRNPASNHGSPPASPKSGESLPLNSPLTSISPSIVPAMPGAESTPLLYSRVVSPTIPPVETSSAPIDVASFESSMGDHGSDNLLSSARPSIGDNGSGDLPSGTRSPVEDGSDDRSAVFYDSFDEIAEERDSNPNPWTHVVYGRCSSRSPTSSVIAQFSQQSIQSKSTVTRVRNEYFPGLGRGVGFHGTPIATANAALTPEQQESIRRRAEIVDIVSNGNESEDSADDQTKGEGPSFGKGKATDPRNWGAAHLSDEELDADEQRRAFKFWNRVKKEKAIELQALYDIQNNINAETPASTRQESVVEREIKQESFSVPIPSPVVRRRPKVTIEDVVDDDEIEYLGRREVLQENVHPVKAIKPAKSQAQPRAMAAPLSNLMEQQIEDVIAGRLKRGPDQIEPTSHLGRAMNGCTGMVGKPGDGPPDDEPSDSSDFSSSSRDDDLPSDDGSQYTSNRSLRRRRSQEQNRHSRPKRKLILKPVAPAKYNGEPNSELFLTFMDDVNAYLREGGVPRKDRVRKIGAFLTGKAQQFYRSTIRDQARHWRLKPFFKELYNYCFPLTYRMEQRRLLMCAFQNERTVREYDAILHQFFNTIGITGEREMVNRLWTGLRNEIQVGLWRERLHPEYSSYTEVLEAAELIEIIENVSKARSGTRNHKGTDNQPASSGNGKGNDNPPYPPKNRSSHKPHKGFKPSKDSCSQTGPSGNSSGNWNKPKPPPKCPELSEKEKERRKAEGLCFRCRKSGHMSRQCPDGKTVKSGKSTSPPGLTSANVNINIEHLRELAETTEDIHELKVGMINTWLDSLEADPDVYESEDESPVLETVLESSDSETEGDSHRMEMATNFRPGYSTYPDHREPIRASEEVMQSMGKEMGNGVKPKDLSHFGGLFDRVKQVIELYTDELTTLSDYRSRDSVLADVILCHFNDSEENQRRVEMMLDVDRIVDHVMDNITMDGSTVSEEGDAGSSSDSGRCPDLQTVSAPEPSEPSDSLESSISSSETSDHYGSASDTSTFVSEYLIEGTSSYSGSSVPNWARDNGSYSTDSSTDERTWQEKYQCEGEQYNVCLTNLEVFETEGEIPSFLRAPPDNIFPEGERILNIGRLPCLEGLSPVKHEFYRLNRHKSKIPLEISEVRLPYIPRDDPTIEQQTGRWVFDDFAHGIVRSAEEKLDAAESYGRYEAPFPRAFGDSVAQHLRWILDTHGPYPGDHPDVLSCKWSITSPLGRFNTYRVSETHHLVWDTWHDGPDEVGEFLLPTAWLEGSEFNVALWYALERSKLAGISVHDWPTSNSWFRGGTMEKVLENDVVKYLADRVFQGDHLFKIDGSWGWTTGESCKWQPRFECIDVYDLPQDQWDSPRYEDFDSGREILLRDRLQKRVEILPRSLLRRDHFDLDRWYRTRLANEYRDATTVDVWASDEDPFTPVLGFLVNEILSLEEAWLDTPYCKLPFTLNMHELTDLPQCCIQLSGTQPRPSNLTAVQRNSSTVKDARRCIPKTLVIVVRIAGHPCRALLDTGSMGDFISSTVADQLGLKRIELAVPLPLQLAVQGSRSKINFGVRCLFEYQNVKCDRYFDIANLSSYDVILGTPWLFQHQVTVGFNSSRVVIGSNIPHALEGPSVSILESRAAAIYDESLAEYRNMLMNYARPLFKKAGETPLPPLRAINHTIPLLDLDKVYPWRPSRCPELFREQWDAKRKAYIETG</sequence>
<dbReference type="GO" id="GO:0006397">
    <property type="term" value="P:mRNA processing"/>
    <property type="evidence" value="ECO:0007669"/>
    <property type="project" value="UniProtKB-KW"/>
</dbReference>
<feature type="region of interest" description="Disordered" evidence="3">
    <location>
        <begin position="1"/>
        <end position="53"/>
    </location>
</feature>
<gene>
    <name evidence="5" type="ORF">IW261DRAFT_1579204</name>
</gene>